<keyword evidence="3" id="KW-1064">Adaptive immunity</keyword>
<dbReference type="InterPro" id="IPR013106">
    <property type="entry name" value="Ig_V-set"/>
</dbReference>
<dbReference type="Ensembl" id="ENSSVLT00005005408.1">
    <property type="protein sequence ID" value="ENSSVLP00005004908.1"/>
    <property type="gene ID" value="ENSSVLG00005003925.1"/>
</dbReference>
<evidence type="ECO:0000256" key="4">
    <source>
        <dbReference type="ARBA" id="ARBA00023170"/>
    </source>
</evidence>
<dbReference type="InterPro" id="IPR051287">
    <property type="entry name" value="TCR_variable_region"/>
</dbReference>
<proteinExistence type="predicted"/>
<evidence type="ECO:0000256" key="5">
    <source>
        <dbReference type="ARBA" id="ARBA00023319"/>
    </source>
</evidence>
<accession>A0A8D2AYV9</accession>
<dbReference type="OrthoDB" id="8947657at2759"/>
<protein>
    <submittedName>
        <fullName evidence="7">T cell receptor alpha variable 8-3</fullName>
    </submittedName>
</protein>
<evidence type="ECO:0000313" key="7">
    <source>
        <dbReference type="Ensembl" id="ENSSVLP00005004908.1"/>
    </source>
</evidence>
<dbReference type="PANTHER" id="PTHR19367">
    <property type="entry name" value="T-CELL RECEPTOR ALPHA CHAIN V REGION"/>
    <property type="match status" value="1"/>
</dbReference>
<dbReference type="Proteomes" id="UP000694564">
    <property type="component" value="Chromosome 2"/>
</dbReference>
<evidence type="ECO:0000313" key="8">
    <source>
        <dbReference type="Proteomes" id="UP000694564"/>
    </source>
</evidence>
<keyword evidence="4" id="KW-0675">Receptor</keyword>
<dbReference type="Pfam" id="PF07686">
    <property type="entry name" value="V-set"/>
    <property type="match status" value="1"/>
</dbReference>
<evidence type="ECO:0000256" key="3">
    <source>
        <dbReference type="ARBA" id="ARBA00023130"/>
    </source>
</evidence>
<sequence length="139" mass="15377">MILSNFSFYPGVSRGEKVEQPDRQVTVSEGTSLELTCNYAYGSAFYLFWYVQYPSQGLQLLLRYISGDTVVQGIKGFEAEVKKSESSFNLRKYSVHWSDTAECFCALAATVPGAAGGAEYKLRAIIGRRTASGGFWILT</sequence>
<evidence type="ECO:0000256" key="2">
    <source>
        <dbReference type="ARBA" id="ARBA00022859"/>
    </source>
</evidence>
<dbReference type="GO" id="GO:0002250">
    <property type="term" value="P:adaptive immune response"/>
    <property type="evidence" value="ECO:0007669"/>
    <property type="project" value="UniProtKB-KW"/>
</dbReference>
<name>A0A8D2AYV9_SCIVU</name>
<keyword evidence="5" id="KW-0393">Immunoglobulin domain</keyword>
<dbReference type="AlphaFoldDB" id="A0A8D2AYV9"/>
<organism evidence="7 8">
    <name type="scientific">Sciurus vulgaris</name>
    <name type="common">Eurasian red squirrel</name>
    <dbReference type="NCBI Taxonomy" id="55149"/>
    <lineage>
        <taxon>Eukaryota</taxon>
        <taxon>Metazoa</taxon>
        <taxon>Chordata</taxon>
        <taxon>Craniata</taxon>
        <taxon>Vertebrata</taxon>
        <taxon>Euteleostomi</taxon>
        <taxon>Mammalia</taxon>
        <taxon>Eutheria</taxon>
        <taxon>Euarchontoglires</taxon>
        <taxon>Glires</taxon>
        <taxon>Rodentia</taxon>
        <taxon>Sciuromorpha</taxon>
        <taxon>Sciuridae</taxon>
        <taxon>Sciurinae</taxon>
        <taxon>Sciurini</taxon>
        <taxon>Sciurus</taxon>
    </lineage>
</organism>
<dbReference type="InterPro" id="IPR013783">
    <property type="entry name" value="Ig-like_fold"/>
</dbReference>
<keyword evidence="2" id="KW-0391">Immunity</keyword>
<keyword evidence="8" id="KW-1185">Reference proteome</keyword>
<dbReference type="InterPro" id="IPR036179">
    <property type="entry name" value="Ig-like_dom_sf"/>
</dbReference>
<keyword evidence="1" id="KW-0732">Signal</keyword>
<evidence type="ECO:0000259" key="6">
    <source>
        <dbReference type="Pfam" id="PF07686"/>
    </source>
</evidence>
<dbReference type="GeneTree" id="ENSGT00940000153073"/>
<dbReference type="SUPFAM" id="SSF48726">
    <property type="entry name" value="Immunoglobulin"/>
    <property type="match status" value="1"/>
</dbReference>
<feature type="domain" description="Immunoglobulin V-set" evidence="6">
    <location>
        <begin position="20"/>
        <end position="107"/>
    </location>
</feature>
<dbReference type="Gene3D" id="2.60.40.10">
    <property type="entry name" value="Immunoglobulins"/>
    <property type="match status" value="1"/>
</dbReference>
<dbReference type="PANTHER" id="PTHR19367:SF5">
    <property type="entry name" value="T CELL RECEPTOR ALPHA VARIABLE 8-3"/>
    <property type="match status" value="1"/>
</dbReference>
<reference evidence="7" key="2">
    <citation type="submission" date="2025-09" db="UniProtKB">
        <authorList>
            <consortium name="Ensembl"/>
        </authorList>
    </citation>
    <scope>IDENTIFICATION</scope>
</reference>
<reference evidence="7" key="1">
    <citation type="submission" date="2025-08" db="UniProtKB">
        <authorList>
            <consortium name="Ensembl"/>
        </authorList>
    </citation>
    <scope>IDENTIFICATION</scope>
</reference>
<evidence type="ECO:0000256" key="1">
    <source>
        <dbReference type="ARBA" id="ARBA00022729"/>
    </source>
</evidence>